<evidence type="ECO:0000256" key="3">
    <source>
        <dbReference type="ARBA" id="ARBA00022694"/>
    </source>
</evidence>
<evidence type="ECO:0000256" key="2">
    <source>
        <dbReference type="ARBA" id="ARBA00012787"/>
    </source>
</evidence>
<proteinExistence type="inferred from homology"/>
<dbReference type="GO" id="GO:1990481">
    <property type="term" value="P:mRNA pseudouridine synthesis"/>
    <property type="evidence" value="ECO:0007669"/>
    <property type="project" value="TreeGrafter"/>
</dbReference>
<comment type="caution">
    <text evidence="6">The sequence shown here is derived from an EMBL/GenBank/DDBJ whole genome shotgun (WGS) entry which is preliminary data.</text>
</comment>
<dbReference type="InterPro" id="IPR014780">
    <property type="entry name" value="tRNA_psdUridine_synth_TruB"/>
</dbReference>
<dbReference type="SUPFAM" id="SSF55120">
    <property type="entry name" value="Pseudouridine synthase"/>
    <property type="match status" value="1"/>
</dbReference>
<dbReference type="Gene3D" id="3.30.2350.10">
    <property type="entry name" value="Pseudouridine synthase"/>
    <property type="match status" value="1"/>
</dbReference>
<keyword evidence="3" id="KW-0819">tRNA processing</keyword>
<feature type="non-terminal residue" evidence="6">
    <location>
        <position position="1"/>
    </location>
</feature>
<sequence>FQEMTKVYSGVFRLGEATSTWDADSPVIERDSWEHIKDEDIQKAARSFYGEIWQVPPMFSAIKVGGEKMYDKARRGESIDLPPRKVSIYKFGVQRSLDDRQNLIFKVTCSKGTYVRSLCSDFGRALG</sequence>
<accession>A0AA38GLE4</accession>
<dbReference type="GO" id="GO:0003723">
    <property type="term" value="F:RNA binding"/>
    <property type="evidence" value="ECO:0007669"/>
    <property type="project" value="InterPro"/>
</dbReference>
<evidence type="ECO:0000259" key="5">
    <source>
        <dbReference type="Pfam" id="PF01509"/>
    </source>
</evidence>
<dbReference type="EMBL" id="JAHRHJ020000003">
    <property type="protein sequence ID" value="KAH9323950.1"/>
    <property type="molecule type" value="Genomic_DNA"/>
</dbReference>
<comment type="similarity">
    <text evidence="1">Belongs to the pseudouridine synthase TruB family.</text>
</comment>
<dbReference type="OMA" id="QPWEHVK"/>
<name>A0AA38GLE4_TAXCH</name>
<dbReference type="Pfam" id="PF01509">
    <property type="entry name" value="TruB_N"/>
    <property type="match status" value="1"/>
</dbReference>
<keyword evidence="7" id="KW-1185">Reference proteome</keyword>
<dbReference type="InterPro" id="IPR020103">
    <property type="entry name" value="PsdUridine_synth_cat_dom_sf"/>
</dbReference>
<dbReference type="PANTHER" id="PTHR13767">
    <property type="entry name" value="TRNA-PSEUDOURIDINE SYNTHASE"/>
    <property type="match status" value="1"/>
</dbReference>
<dbReference type="GO" id="GO:0006400">
    <property type="term" value="P:tRNA modification"/>
    <property type="evidence" value="ECO:0007669"/>
    <property type="project" value="TreeGrafter"/>
</dbReference>
<keyword evidence="4" id="KW-0413">Isomerase</keyword>
<dbReference type="PANTHER" id="PTHR13767:SF2">
    <property type="entry name" value="PSEUDOURIDYLATE SYNTHASE TRUB1"/>
    <property type="match status" value="1"/>
</dbReference>
<evidence type="ECO:0000256" key="1">
    <source>
        <dbReference type="ARBA" id="ARBA00008999"/>
    </source>
</evidence>
<dbReference type="AlphaFoldDB" id="A0AA38GLE4"/>
<dbReference type="InterPro" id="IPR002501">
    <property type="entry name" value="PsdUridine_synth_N"/>
</dbReference>
<gene>
    <name evidence="6" type="ORF">KI387_018589</name>
</gene>
<feature type="domain" description="Pseudouridine synthase II N-terminal" evidence="5">
    <location>
        <begin position="2"/>
        <end position="115"/>
    </location>
</feature>
<evidence type="ECO:0000313" key="7">
    <source>
        <dbReference type="Proteomes" id="UP000824469"/>
    </source>
</evidence>
<feature type="non-terminal residue" evidence="6">
    <location>
        <position position="127"/>
    </location>
</feature>
<evidence type="ECO:0000313" key="6">
    <source>
        <dbReference type="EMBL" id="KAH9323950.1"/>
    </source>
</evidence>
<dbReference type="Proteomes" id="UP000824469">
    <property type="component" value="Unassembled WGS sequence"/>
</dbReference>
<dbReference type="GO" id="GO:0005634">
    <property type="term" value="C:nucleus"/>
    <property type="evidence" value="ECO:0007669"/>
    <property type="project" value="TreeGrafter"/>
</dbReference>
<dbReference type="GO" id="GO:0160148">
    <property type="term" value="F:tRNA pseudouridine(55) synthase activity"/>
    <property type="evidence" value="ECO:0007669"/>
    <property type="project" value="UniProtKB-EC"/>
</dbReference>
<evidence type="ECO:0000256" key="4">
    <source>
        <dbReference type="ARBA" id="ARBA00023235"/>
    </source>
</evidence>
<reference evidence="6 7" key="1">
    <citation type="journal article" date="2021" name="Nat. Plants">
        <title>The Taxus genome provides insights into paclitaxel biosynthesis.</title>
        <authorList>
            <person name="Xiong X."/>
            <person name="Gou J."/>
            <person name="Liao Q."/>
            <person name="Li Y."/>
            <person name="Zhou Q."/>
            <person name="Bi G."/>
            <person name="Li C."/>
            <person name="Du R."/>
            <person name="Wang X."/>
            <person name="Sun T."/>
            <person name="Guo L."/>
            <person name="Liang H."/>
            <person name="Lu P."/>
            <person name="Wu Y."/>
            <person name="Zhang Z."/>
            <person name="Ro D.K."/>
            <person name="Shang Y."/>
            <person name="Huang S."/>
            <person name="Yan J."/>
        </authorList>
    </citation>
    <scope>NUCLEOTIDE SEQUENCE [LARGE SCALE GENOMIC DNA]</scope>
    <source>
        <strain evidence="6">Ta-2019</strain>
    </source>
</reference>
<dbReference type="EC" id="5.4.99.25" evidence="2"/>
<organism evidence="6 7">
    <name type="scientific">Taxus chinensis</name>
    <name type="common">Chinese yew</name>
    <name type="synonym">Taxus wallichiana var. chinensis</name>
    <dbReference type="NCBI Taxonomy" id="29808"/>
    <lineage>
        <taxon>Eukaryota</taxon>
        <taxon>Viridiplantae</taxon>
        <taxon>Streptophyta</taxon>
        <taxon>Embryophyta</taxon>
        <taxon>Tracheophyta</taxon>
        <taxon>Spermatophyta</taxon>
        <taxon>Pinopsida</taxon>
        <taxon>Pinidae</taxon>
        <taxon>Conifers II</taxon>
        <taxon>Cupressales</taxon>
        <taxon>Taxaceae</taxon>
        <taxon>Taxus</taxon>
    </lineage>
</organism>
<protein>
    <recommendedName>
        <fullName evidence="2">tRNA pseudouridine(55) synthase</fullName>
        <ecNumber evidence="2">5.4.99.25</ecNumber>
    </recommendedName>
</protein>